<feature type="region of interest" description="Disordered" evidence="1">
    <location>
        <begin position="62"/>
        <end position="98"/>
    </location>
</feature>
<dbReference type="Proteomes" id="UP000298416">
    <property type="component" value="Unassembled WGS sequence"/>
</dbReference>
<feature type="compositionally biased region" description="Basic and acidic residues" evidence="1">
    <location>
        <begin position="68"/>
        <end position="98"/>
    </location>
</feature>
<feature type="compositionally biased region" description="Basic and acidic residues" evidence="1">
    <location>
        <begin position="1"/>
        <end position="10"/>
    </location>
</feature>
<feature type="region of interest" description="Disordered" evidence="1">
    <location>
        <begin position="1"/>
        <end position="32"/>
    </location>
</feature>
<dbReference type="AlphaFoldDB" id="A0A8X8Z319"/>
<evidence type="ECO:0000313" key="3">
    <source>
        <dbReference type="Proteomes" id="UP000298416"/>
    </source>
</evidence>
<evidence type="ECO:0000313" key="2">
    <source>
        <dbReference type="EMBL" id="KAG6390026.1"/>
    </source>
</evidence>
<evidence type="ECO:0000256" key="1">
    <source>
        <dbReference type="SAM" id="MobiDB-lite"/>
    </source>
</evidence>
<feature type="compositionally biased region" description="Low complexity" evidence="1">
    <location>
        <begin position="12"/>
        <end position="28"/>
    </location>
</feature>
<organism evidence="2">
    <name type="scientific">Salvia splendens</name>
    <name type="common">Scarlet sage</name>
    <dbReference type="NCBI Taxonomy" id="180675"/>
    <lineage>
        <taxon>Eukaryota</taxon>
        <taxon>Viridiplantae</taxon>
        <taxon>Streptophyta</taxon>
        <taxon>Embryophyta</taxon>
        <taxon>Tracheophyta</taxon>
        <taxon>Spermatophyta</taxon>
        <taxon>Magnoliopsida</taxon>
        <taxon>eudicotyledons</taxon>
        <taxon>Gunneridae</taxon>
        <taxon>Pentapetalae</taxon>
        <taxon>asterids</taxon>
        <taxon>lamiids</taxon>
        <taxon>Lamiales</taxon>
        <taxon>Lamiaceae</taxon>
        <taxon>Nepetoideae</taxon>
        <taxon>Mentheae</taxon>
        <taxon>Salviinae</taxon>
        <taxon>Salvia</taxon>
        <taxon>Salvia subgen. Calosphace</taxon>
        <taxon>core Calosphace</taxon>
    </lineage>
</organism>
<comment type="caution">
    <text evidence="2">The sequence shown here is derived from an EMBL/GenBank/DDBJ whole genome shotgun (WGS) entry which is preliminary data.</text>
</comment>
<sequence>MGCQDEERRAAAARTDLDSSSSRQQQRGDLGEVQQRLDVLATPALATSVDVANRQLARKSRLDVGGSADKEMAASKRDLREEGKKTPKVKMSDSHSRPVCFSRKEMMAPKMEIMNHPARGDKANSRTILLRTEERTDVVKKVAV</sequence>
<name>A0A8X8Z319_SALSN</name>
<proteinExistence type="predicted"/>
<protein>
    <submittedName>
        <fullName evidence="2">Uncharacterized protein</fullName>
    </submittedName>
</protein>
<keyword evidence="3" id="KW-1185">Reference proteome</keyword>
<accession>A0A8X8Z319</accession>
<reference evidence="2" key="1">
    <citation type="submission" date="2018-01" db="EMBL/GenBank/DDBJ databases">
        <authorList>
            <person name="Mao J.F."/>
        </authorList>
    </citation>
    <scope>NUCLEOTIDE SEQUENCE</scope>
    <source>
        <strain evidence="2">Huo1</strain>
        <tissue evidence="2">Leaf</tissue>
    </source>
</reference>
<dbReference type="EMBL" id="PNBA02000020">
    <property type="protein sequence ID" value="KAG6390026.1"/>
    <property type="molecule type" value="Genomic_DNA"/>
</dbReference>
<gene>
    <name evidence="2" type="ORF">SASPL_151504</name>
</gene>
<reference evidence="2" key="2">
    <citation type="submission" date="2020-08" db="EMBL/GenBank/DDBJ databases">
        <title>Plant Genome Project.</title>
        <authorList>
            <person name="Zhang R.-G."/>
        </authorList>
    </citation>
    <scope>NUCLEOTIDE SEQUENCE</scope>
    <source>
        <strain evidence="2">Huo1</strain>
        <tissue evidence="2">Leaf</tissue>
    </source>
</reference>